<dbReference type="InterPro" id="IPR036390">
    <property type="entry name" value="WH_DNA-bd_sf"/>
</dbReference>
<dbReference type="SMART" id="SM00345">
    <property type="entry name" value="HTH_GNTR"/>
    <property type="match status" value="1"/>
</dbReference>
<dbReference type="InterPro" id="IPR028978">
    <property type="entry name" value="Chorismate_lyase_/UTRA_dom_sf"/>
</dbReference>
<dbReference type="AlphaFoldDB" id="A0A848E858"/>
<evidence type="ECO:0000256" key="3">
    <source>
        <dbReference type="ARBA" id="ARBA00023163"/>
    </source>
</evidence>
<dbReference type="SUPFAM" id="SSF46785">
    <property type="entry name" value="Winged helix' DNA-binding domain"/>
    <property type="match status" value="1"/>
</dbReference>
<dbReference type="InterPro" id="IPR036388">
    <property type="entry name" value="WH-like_DNA-bd_sf"/>
</dbReference>
<dbReference type="GO" id="GO:0003700">
    <property type="term" value="F:DNA-binding transcription factor activity"/>
    <property type="evidence" value="ECO:0007669"/>
    <property type="project" value="InterPro"/>
</dbReference>
<dbReference type="InterPro" id="IPR000524">
    <property type="entry name" value="Tscrpt_reg_HTH_GntR"/>
</dbReference>
<dbReference type="Pfam" id="PF00392">
    <property type="entry name" value="GntR"/>
    <property type="match status" value="1"/>
</dbReference>
<dbReference type="Gene3D" id="3.40.1410.10">
    <property type="entry name" value="Chorismate lyase-like"/>
    <property type="match status" value="1"/>
</dbReference>
<feature type="domain" description="HTH gntR-type" evidence="4">
    <location>
        <begin position="29"/>
        <end position="97"/>
    </location>
</feature>
<dbReference type="Pfam" id="PF07702">
    <property type="entry name" value="UTRA"/>
    <property type="match status" value="1"/>
</dbReference>
<keyword evidence="1" id="KW-0805">Transcription regulation</keyword>
<evidence type="ECO:0000259" key="4">
    <source>
        <dbReference type="PROSITE" id="PS50949"/>
    </source>
</evidence>
<accession>A0A848E858</accession>
<proteinExistence type="predicted"/>
<dbReference type="CDD" id="cd07377">
    <property type="entry name" value="WHTH_GntR"/>
    <property type="match status" value="1"/>
</dbReference>
<sequence length="278" mass="30925">MTVAASARRLYARTERMAGQGMQRGADDRPVYVRIQDHIRESIAAGQFGPGDRLPSEAELSARFRTTRATVARALRELAFARVITREIGRGTFVAPLAVSVPFEPTQIQSFEEAVGTQHGCISYRVLDVRRAPATASAAAGLRVAEGSEVFRIERLRIVADVPLSLVVRWMTVNLGQRISVDSISQHSIHHILREDIGRPVVHTDGYIEADAADQRLSGLLQVKPNAPVLIRRYTLSDQDREPLVFGESWFREEFHIAYRMPMIGAKAEARITSTLGR</sequence>
<dbReference type="Proteomes" id="UP000548582">
    <property type="component" value="Unassembled WGS sequence"/>
</dbReference>
<dbReference type="PANTHER" id="PTHR44846:SF1">
    <property type="entry name" value="MANNOSYL-D-GLYCERATE TRANSPORT_METABOLISM SYSTEM REPRESSOR MNGR-RELATED"/>
    <property type="match status" value="1"/>
</dbReference>
<gene>
    <name evidence="5" type="ORF">GWK16_05195</name>
</gene>
<keyword evidence="6" id="KW-1185">Reference proteome</keyword>
<comment type="caution">
    <text evidence="5">The sequence shown here is derived from an EMBL/GenBank/DDBJ whole genome shotgun (WGS) entry which is preliminary data.</text>
</comment>
<dbReference type="Gene3D" id="1.10.10.10">
    <property type="entry name" value="Winged helix-like DNA-binding domain superfamily/Winged helix DNA-binding domain"/>
    <property type="match status" value="1"/>
</dbReference>
<dbReference type="SMART" id="SM00866">
    <property type="entry name" value="UTRA"/>
    <property type="match status" value="1"/>
</dbReference>
<organism evidence="5 6">
    <name type="scientific">Neoroseomonas marina</name>
    <dbReference type="NCBI Taxonomy" id="1232220"/>
    <lineage>
        <taxon>Bacteria</taxon>
        <taxon>Pseudomonadati</taxon>
        <taxon>Pseudomonadota</taxon>
        <taxon>Alphaproteobacteria</taxon>
        <taxon>Acetobacterales</taxon>
        <taxon>Acetobacteraceae</taxon>
        <taxon>Neoroseomonas</taxon>
    </lineage>
</organism>
<dbReference type="InterPro" id="IPR011663">
    <property type="entry name" value="UTRA"/>
</dbReference>
<dbReference type="InterPro" id="IPR050679">
    <property type="entry name" value="Bact_HTH_transcr_reg"/>
</dbReference>
<dbReference type="RefSeq" id="WP_170052829.1">
    <property type="nucleotide sequence ID" value="NZ_JABBKX010000001.1"/>
</dbReference>
<evidence type="ECO:0000313" key="6">
    <source>
        <dbReference type="Proteomes" id="UP000548582"/>
    </source>
</evidence>
<dbReference type="GO" id="GO:0045892">
    <property type="term" value="P:negative regulation of DNA-templated transcription"/>
    <property type="evidence" value="ECO:0007669"/>
    <property type="project" value="TreeGrafter"/>
</dbReference>
<dbReference type="SUPFAM" id="SSF64288">
    <property type="entry name" value="Chorismate lyase-like"/>
    <property type="match status" value="1"/>
</dbReference>
<keyword evidence="2" id="KW-0238">DNA-binding</keyword>
<dbReference type="EMBL" id="JABBKX010000001">
    <property type="protein sequence ID" value="NMJ40624.1"/>
    <property type="molecule type" value="Genomic_DNA"/>
</dbReference>
<dbReference type="PANTHER" id="PTHR44846">
    <property type="entry name" value="MANNOSYL-D-GLYCERATE TRANSPORT/METABOLISM SYSTEM REPRESSOR MNGR-RELATED"/>
    <property type="match status" value="1"/>
</dbReference>
<name>A0A848E858_9PROT</name>
<dbReference type="GO" id="GO:0003677">
    <property type="term" value="F:DNA binding"/>
    <property type="evidence" value="ECO:0007669"/>
    <property type="project" value="UniProtKB-KW"/>
</dbReference>
<keyword evidence="3" id="KW-0804">Transcription</keyword>
<dbReference type="PROSITE" id="PS50949">
    <property type="entry name" value="HTH_GNTR"/>
    <property type="match status" value="1"/>
</dbReference>
<evidence type="ECO:0000256" key="1">
    <source>
        <dbReference type="ARBA" id="ARBA00023015"/>
    </source>
</evidence>
<protein>
    <submittedName>
        <fullName evidence="5">GntR family transcriptional regulator</fullName>
    </submittedName>
</protein>
<evidence type="ECO:0000256" key="2">
    <source>
        <dbReference type="ARBA" id="ARBA00023125"/>
    </source>
</evidence>
<evidence type="ECO:0000313" key="5">
    <source>
        <dbReference type="EMBL" id="NMJ40624.1"/>
    </source>
</evidence>
<reference evidence="5 6" key="1">
    <citation type="submission" date="2020-03" db="EMBL/GenBank/DDBJ databases">
        <authorList>
            <person name="Sun Q."/>
        </authorList>
    </citation>
    <scope>NUCLEOTIDE SEQUENCE [LARGE SCALE GENOMIC DNA]</scope>
    <source>
        <strain evidence="5 6">JC162</strain>
    </source>
</reference>